<keyword evidence="3" id="KW-0067">ATP-binding</keyword>
<dbReference type="PANTHER" id="PTHR42794:SF1">
    <property type="entry name" value="HEMIN IMPORT ATP-BINDING PROTEIN HMUV"/>
    <property type="match status" value="1"/>
</dbReference>
<evidence type="ECO:0000256" key="3">
    <source>
        <dbReference type="ARBA" id="ARBA00022840"/>
    </source>
</evidence>
<proteinExistence type="predicted"/>
<dbReference type="PANTHER" id="PTHR42794">
    <property type="entry name" value="HEMIN IMPORT ATP-BINDING PROTEIN HMUV"/>
    <property type="match status" value="1"/>
</dbReference>
<evidence type="ECO:0000259" key="6">
    <source>
        <dbReference type="PROSITE" id="PS50893"/>
    </source>
</evidence>
<dbReference type="KEGG" id="shal:SHALO_1517"/>
<feature type="domain" description="ABC transporter" evidence="6">
    <location>
        <begin position="4"/>
        <end position="240"/>
    </location>
</feature>
<dbReference type="PROSITE" id="PS00211">
    <property type="entry name" value="ABC_TRANSPORTER_1"/>
    <property type="match status" value="1"/>
</dbReference>
<accession>A0A1D7TJW8</accession>
<dbReference type="EMBL" id="CP017111">
    <property type="protein sequence ID" value="AOO65292.1"/>
    <property type="molecule type" value="Genomic_DNA"/>
</dbReference>
<keyword evidence="8" id="KW-1185">Reference proteome</keyword>
<dbReference type="PATRIC" id="fig|1193502.14.peg.1540"/>
<keyword evidence="4" id="KW-1278">Translocase</keyword>
<dbReference type="SMART" id="SM00382">
    <property type="entry name" value="AAA"/>
    <property type="match status" value="1"/>
</dbReference>
<dbReference type="Proteomes" id="UP000094609">
    <property type="component" value="Chromosome"/>
</dbReference>
<dbReference type="FunFam" id="3.40.50.300:FF:000134">
    <property type="entry name" value="Iron-enterobactin ABC transporter ATP-binding protein"/>
    <property type="match status" value="1"/>
</dbReference>
<protein>
    <submittedName>
        <fullName evidence="7">Corrinoid ABC transporter ATPase BtuD</fullName>
    </submittedName>
</protein>
<dbReference type="SUPFAM" id="SSF52540">
    <property type="entry name" value="P-loop containing nucleoside triphosphate hydrolases"/>
    <property type="match status" value="1"/>
</dbReference>
<evidence type="ECO:0000256" key="2">
    <source>
        <dbReference type="ARBA" id="ARBA00022741"/>
    </source>
</evidence>
<dbReference type="Pfam" id="PF00005">
    <property type="entry name" value="ABC_tran"/>
    <property type="match status" value="1"/>
</dbReference>
<dbReference type="InterPro" id="IPR003439">
    <property type="entry name" value="ABC_transporter-like_ATP-bd"/>
</dbReference>
<comment type="function">
    <text evidence="5">Part of the ABC transporter complex HmuTUV involved in hemin import. Responsible for energy coupling to the transport system.</text>
</comment>
<dbReference type="AlphaFoldDB" id="A0A1D7TJW8"/>
<dbReference type="PROSITE" id="PS50893">
    <property type="entry name" value="ABC_TRANSPORTER_2"/>
    <property type="match status" value="1"/>
</dbReference>
<evidence type="ECO:0000313" key="8">
    <source>
        <dbReference type="Proteomes" id="UP000094609"/>
    </source>
</evidence>
<reference evidence="8" key="1">
    <citation type="submission" date="2016-08" db="EMBL/GenBank/DDBJ databases">
        <title>Complete genome sequence of the organohalide-respiring Epsilonproteobacterium Sulfurospirillum halorespirans.</title>
        <authorList>
            <person name="Goris T."/>
            <person name="Zimmermann J."/>
            <person name="Schenz B."/>
            <person name="Lemos M."/>
            <person name="Hackermueller J."/>
            <person name="Diekert G."/>
        </authorList>
    </citation>
    <scope>NUCLEOTIDE SEQUENCE [LARGE SCALE GENOMIC DNA]</scope>
    <source>
        <strain>DSM 13726</strain>
        <strain evidence="8">PCE-M2</strain>
    </source>
</reference>
<name>A0A1D7TJW8_9BACT</name>
<evidence type="ECO:0000256" key="5">
    <source>
        <dbReference type="ARBA" id="ARBA00037066"/>
    </source>
</evidence>
<evidence type="ECO:0000256" key="4">
    <source>
        <dbReference type="ARBA" id="ARBA00022967"/>
    </source>
</evidence>
<dbReference type="GO" id="GO:0016887">
    <property type="term" value="F:ATP hydrolysis activity"/>
    <property type="evidence" value="ECO:0007669"/>
    <property type="project" value="InterPro"/>
</dbReference>
<dbReference type="CDD" id="cd03214">
    <property type="entry name" value="ABC_Iron-Siderophores_B12_Hemin"/>
    <property type="match status" value="1"/>
</dbReference>
<dbReference type="InterPro" id="IPR027417">
    <property type="entry name" value="P-loop_NTPase"/>
</dbReference>
<keyword evidence="2" id="KW-0547">Nucleotide-binding</keyword>
<organism evidence="7 8">
    <name type="scientific">Sulfurospirillum halorespirans DSM 13726</name>
    <dbReference type="NCBI Taxonomy" id="1193502"/>
    <lineage>
        <taxon>Bacteria</taxon>
        <taxon>Pseudomonadati</taxon>
        <taxon>Campylobacterota</taxon>
        <taxon>Epsilonproteobacteria</taxon>
        <taxon>Campylobacterales</taxon>
        <taxon>Sulfurospirillaceae</taxon>
        <taxon>Sulfurospirillum</taxon>
    </lineage>
</organism>
<dbReference type="GO" id="GO:0005524">
    <property type="term" value="F:ATP binding"/>
    <property type="evidence" value="ECO:0007669"/>
    <property type="project" value="UniProtKB-KW"/>
</dbReference>
<evidence type="ECO:0000313" key="7">
    <source>
        <dbReference type="EMBL" id="AOO65292.1"/>
    </source>
</evidence>
<dbReference type="RefSeq" id="WP_025344687.1">
    <property type="nucleotide sequence ID" value="NZ_CP017111.1"/>
</dbReference>
<keyword evidence="1" id="KW-0813">Transport</keyword>
<dbReference type="InterPro" id="IPR017871">
    <property type="entry name" value="ABC_transporter-like_CS"/>
</dbReference>
<dbReference type="Gene3D" id="3.40.50.300">
    <property type="entry name" value="P-loop containing nucleotide triphosphate hydrolases"/>
    <property type="match status" value="1"/>
</dbReference>
<dbReference type="InterPro" id="IPR003593">
    <property type="entry name" value="AAA+_ATPase"/>
</dbReference>
<sequence length="255" mass="28692">MSALHVKNLGYKSGSTSILENINLSLEVGKFYGILGPNGSGKTTLLDCLAGLVPKSHGEIEIFNVPCHTYSRKEFAQQIALVPQNFDISFPYKVQEILEMGRYPFKKRMHGLSAKEYALIDQIKDVFELNFLVDKEVTNLSGGEKQRVAFAKALIQDTPILFLDESTSNMDPYFAHFVLKEVQKRTKNEQKTVLAVFHDMNLASRYCDEIIMLKDGGLLEMGTTKKVLTPINIKRLFGIESIAVHDNDKSYIIPV</sequence>
<gene>
    <name evidence="7" type="ORF">SHALO_1517</name>
</gene>
<dbReference type="STRING" id="1193502.SHALO_1517"/>
<evidence type="ECO:0000256" key="1">
    <source>
        <dbReference type="ARBA" id="ARBA00022448"/>
    </source>
</evidence>